<reference evidence="2 3" key="1">
    <citation type="submission" date="2014-11" db="EMBL/GenBank/DDBJ databases">
        <authorList>
            <person name="Zhu J."/>
            <person name="Qi W."/>
            <person name="Song R."/>
        </authorList>
    </citation>
    <scope>NUCLEOTIDE SEQUENCE [LARGE SCALE GENOMIC DNA]</scope>
</reference>
<dbReference type="PhylomeDB" id="A0A0G4F7T3"/>
<name>A0A0G4F7T3_VITBC</name>
<dbReference type="SUPFAM" id="SSF51120">
    <property type="entry name" value="beta-Roll"/>
    <property type="match status" value="1"/>
</dbReference>
<sequence length="644" mass="69974">MKLLACVVVSLLPLCFCRPPEAPNVVGTFVGDPILGSPIADLIKAGHGDDVILPFADSDEITTDELFEQGRAAGSTDPLNNRIDAATKNDYILYESSALFDDRPENFLTDFESGISTIGFSGNQFPFASPLFPDGDVHVFDKDDFGLDKEVTFCQICIDADKNGEWTTFDEDGNPSFNREVSISLRALRISPPPLLMRSQAQSARDCEPADFGRLQTFNAAFAAQLIANNWGTGAGKAGIFVYFNVNEEPVDAGFNLNRGVYRADLSSTSSRQDVIWRDVSTCPPEEGNALGGQVAVRAAVIADAVDQGRCRPLTAFGVDLVEGAIVLGFIRRANRDLENYEAGNFLFARIRVGDESNNIMLGSDHPDFFSSGGGNDMINLGPNTNFVATGGGHDKIVFFKNTLEQEPAVSGGSGLENRFLDFDVTRDKFVFDANDYGLRHISFCNTKFGSGSGPQNDDLSPEEPIGDCNVIVVQNSDNDDDETTGFGAGAAANLVADAIQAEGDNTDSRAGLILYFNSRLALNRLFWSSDITKRTTDDPRPEIIILGRFTERDGVGDEEEGTIDGQDAVDNLPFWQKRNFMVLKDNDFEANALSVAKGGDADETAMEKDAKKFGDFGELCLLPPKNETNKLMSNTNVREGEKK</sequence>
<evidence type="ECO:0000313" key="2">
    <source>
        <dbReference type="EMBL" id="CEM08606.1"/>
    </source>
</evidence>
<protein>
    <submittedName>
        <fullName evidence="2">Uncharacterized protein</fullName>
    </submittedName>
</protein>
<dbReference type="VEuPathDB" id="CryptoDB:Vbra_14656"/>
<feature type="chain" id="PRO_5005188214" evidence="1">
    <location>
        <begin position="18"/>
        <end position="644"/>
    </location>
</feature>
<evidence type="ECO:0000313" key="3">
    <source>
        <dbReference type="Proteomes" id="UP000041254"/>
    </source>
</evidence>
<dbReference type="InterPro" id="IPR011049">
    <property type="entry name" value="Serralysin-like_metalloprot_C"/>
</dbReference>
<evidence type="ECO:0000256" key="1">
    <source>
        <dbReference type="SAM" id="SignalP"/>
    </source>
</evidence>
<keyword evidence="1" id="KW-0732">Signal</keyword>
<gene>
    <name evidence="2" type="ORF">Vbra_14656</name>
</gene>
<feature type="signal peptide" evidence="1">
    <location>
        <begin position="1"/>
        <end position="17"/>
    </location>
</feature>
<accession>A0A0G4F7T3</accession>
<proteinExistence type="predicted"/>
<dbReference type="AlphaFoldDB" id="A0A0G4F7T3"/>
<keyword evidence="3" id="KW-1185">Reference proteome</keyword>
<dbReference type="EMBL" id="CDMY01000385">
    <property type="protein sequence ID" value="CEM08606.1"/>
    <property type="molecule type" value="Genomic_DNA"/>
</dbReference>
<organism evidence="2 3">
    <name type="scientific">Vitrella brassicaformis (strain CCMP3155)</name>
    <dbReference type="NCBI Taxonomy" id="1169540"/>
    <lineage>
        <taxon>Eukaryota</taxon>
        <taxon>Sar</taxon>
        <taxon>Alveolata</taxon>
        <taxon>Colpodellida</taxon>
        <taxon>Vitrellaceae</taxon>
        <taxon>Vitrella</taxon>
    </lineage>
</organism>
<dbReference type="Proteomes" id="UP000041254">
    <property type="component" value="Unassembled WGS sequence"/>
</dbReference>
<dbReference type="InParanoid" id="A0A0G4F7T3"/>